<protein>
    <submittedName>
        <fullName evidence="1">Uncharacterized protein</fullName>
    </submittedName>
</protein>
<name>A0ABV0YAS7_9TELE</name>
<reference evidence="1 2" key="1">
    <citation type="submission" date="2021-06" db="EMBL/GenBank/DDBJ databases">
        <authorList>
            <person name="Palmer J.M."/>
        </authorList>
    </citation>
    <scope>NUCLEOTIDE SEQUENCE [LARGE SCALE GENOMIC DNA]</scope>
    <source>
        <strain evidence="1 2">AS_MEX2019</strain>
        <tissue evidence="1">Muscle</tissue>
    </source>
</reference>
<evidence type="ECO:0000313" key="2">
    <source>
        <dbReference type="Proteomes" id="UP001469553"/>
    </source>
</evidence>
<dbReference type="EMBL" id="JAHRIP010028442">
    <property type="protein sequence ID" value="MEQ2290626.1"/>
    <property type="molecule type" value="Genomic_DNA"/>
</dbReference>
<evidence type="ECO:0000313" key="1">
    <source>
        <dbReference type="EMBL" id="MEQ2290626.1"/>
    </source>
</evidence>
<dbReference type="Proteomes" id="UP001469553">
    <property type="component" value="Unassembled WGS sequence"/>
</dbReference>
<sequence length="121" mass="14016">MIAEEITERKKKKKKRLARSTPFGFIDTFFSFHYCNVCKLLNGVFVQQFSDLYLSEVIGAQKDSTVEAQAPRERYFTAEAIAFTCTMSHTHAHNHTHRCRHVCLLLDVREQSRGGLCILEY</sequence>
<comment type="caution">
    <text evidence="1">The sequence shown here is derived from an EMBL/GenBank/DDBJ whole genome shotgun (WGS) entry which is preliminary data.</text>
</comment>
<proteinExistence type="predicted"/>
<organism evidence="1 2">
    <name type="scientific">Ameca splendens</name>
    <dbReference type="NCBI Taxonomy" id="208324"/>
    <lineage>
        <taxon>Eukaryota</taxon>
        <taxon>Metazoa</taxon>
        <taxon>Chordata</taxon>
        <taxon>Craniata</taxon>
        <taxon>Vertebrata</taxon>
        <taxon>Euteleostomi</taxon>
        <taxon>Actinopterygii</taxon>
        <taxon>Neopterygii</taxon>
        <taxon>Teleostei</taxon>
        <taxon>Neoteleostei</taxon>
        <taxon>Acanthomorphata</taxon>
        <taxon>Ovalentaria</taxon>
        <taxon>Atherinomorphae</taxon>
        <taxon>Cyprinodontiformes</taxon>
        <taxon>Goodeidae</taxon>
        <taxon>Ameca</taxon>
    </lineage>
</organism>
<gene>
    <name evidence="1" type="ORF">AMECASPLE_005110</name>
</gene>
<accession>A0ABV0YAS7</accession>
<keyword evidence="2" id="KW-1185">Reference proteome</keyword>